<name>W5Y1Y0_9CORY</name>
<proteinExistence type="predicted"/>
<evidence type="ECO:0008006" key="4">
    <source>
        <dbReference type="Google" id="ProtNLM"/>
    </source>
</evidence>
<reference evidence="2 3" key="1">
    <citation type="submission" date="2013-02" db="EMBL/GenBank/DDBJ databases">
        <title>The complete genome sequence of Corynebacterium vitaeruminis DSM 20294.</title>
        <authorList>
            <person name="Ruckert C."/>
            <person name="Albersmeier A."/>
            <person name="Kalinowski J."/>
        </authorList>
    </citation>
    <scope>NUCLEOTIDE SEQUENCE [LARGE SCALE GENOMIC DNA]</scope>
    <source>
        <strain evidence="3">ATCC 10234</strain>
    </source>
</reference>
<dbReference type="AlphaFoldDB" id="W5Y1Y0"/>
<dbReference type="KEGG" id="cvt:B843_07670"/>
<dbReference type="Proteomes" id="UP000019222">
    <property type="component" value="Chromosome"/>
</dbReference>
<dbReference type="Gene3D" id="3.40.50.300">
    <property type="entry name" value="P-loop containing nucleotide triphosphate hydrolases"/>
    <property type="match status" value="1"/>
</dbReference>
<accession>W5Y1Y0</accession>
<feature type="region of interest" description="Disordered" evidence="1">
    <location>
        <begin position="229"/>
        <end position="260"/>
    </location>
</feature>
<dbReference type="STRING" id="1224164.B843_07670"/>
<gene>
    <name evidence="2" type="ORF">B843_07670</name>
</gene>
<dbReference type="eggNOG" id="COG1121">
    <property type="taxonomic scope" value="Bacteria"/>
</dbReference>
<dbReference type="InterPro" id="IPR027417">
    <property type="entry name" value="P-loop_NTPase"/>
</dbReference>
<protein>
    <recommendedName>
        <fullName evidence="4">ABC transporter ATP-binding protein</fullName>
    </recommendedName>
</protein>
<dbReference type="EMBL" id="CP004353">
    <property type="protein sequence ID" value="AHI22919.1"/>
    <property type="molecule type" value="Genomic_DNA"/>
</dbReference>
<dbReference type="HOGENOM" id="CLU_000604_29_1_11"/>
<dbReference type="PATRIC" id="fig|1224164.3.peg.1539"/>
<evidence type="ECO:0000256" key="1">
    <source>
        <dbReference type="SAM" id="MobiDB-lite"/>
    </source>
</evidence>
<keyword evidence="3" id="KW-1185">Reference proteome</keyword>
<evidence type="ECO:0000313" key="2">
    <source>
        <dbReference type="EMBL" id="AHI22919.1"/>
    </source>
</evidence>
<sequence>MTVENTSREGSSGEGPVLRTHDLVLSTGSRKPDLDIGEGLTLIHAERESSATVFAMTLAGRMKPKNGAVALGGDEQTKPSHLHRDVALAGVSQLDELERLVPLRVVIREQAAWAQPWYKFVPYDVTKIASFRWACDLLGLEVTKEMAKKQTVGGMNPKNRLLLRIALALVARPNASLLIVDDIDQVRSMELRHEVLERLARVSREIPVIAFSANPDSIPECREVIHLAGASEEAREESGGPEPAPAAADTTTFPAREETE</sequence>
<organism evidence="2 3">
    <name type="scientific">Corynebacterium vitaeruminis DSM 20294</name>
    <dbReference type="NCBI Taxonomy" id="1224164"/>
    <lineage>
        <taxon>Bacteria</taxon>
        <taxon>Bacillati</taxon>
        <taxon>Actinomycetota</taxon>
        <taxon>Actinomycetes</taxon>
        <taxon>Mycobacteriales</taxon>
        <taxon>Corynebacteriaceae</taxon>
        <taxon>Corynebacterium</taxon>
    </lineage>
</organism>
<dbReference type="SUPFAM" id="SSF52540">
    <property type="entry name" value="P-loop containing nucleoside triphosphate hydrolases"/>
    <property type="match status" value="1"/>
</dbReference>
<evidence type="ECO:0000313" key="3">
    <source>
        <dbReference type="Proteomes" id="UP000019222"/>
    </source>
</evidence>